<dbReference type="InterPro" id="IPR004586">
    <property type="entry name" value="RecB"/>
</dbReference>
<dbReference type="PROSITE" id="PS51217">
    <property type="entry name" value="UVRD_HELICASE_CTER"/>
    <property type="match status" value="1"/>
</dbReference>
<dbReference type="EC" id="5.6.2.4" evidence="15"/>
<keyword evidence="7 15" id="KW-0269">Exonuclease</keyword>
<keyword evidence="6 15" id="KW-0347">Helicase</keyword>
<keyword evidence="2 15" id="KW-0479">Metal-binding</keyword>
<evidence type="ECO:0000259" key="17">
    <source>
        <dbReference type="PROSITE" id="PS51198"/>
    </source>
</evidence>
<dbReference type="InterPro" id="IPR038726">
    <property type="entry name" value="PDDEXK_AddAB-type"/>
</dbReference>
<dbReference type="RefSeq" id="WP_072755798.1">
    <property type="nucleotide sequence ID" value="NZ_FQUK01000018.1"/>
</dbReference>
<evidence type="ECO:0000256" key="3">
    <source>
        <dbReference type="ARBA" id="ARBA00022741"/>
    </source>
</evidence>
<dbReference type="InterPro" id="IPR014017">
    <property type="entry name" value="DNA_helicase_UvrD-like_C"/>
</dbReference>
<comment type="subunit">
    <text evidence="15">Heterotrimer of RecB, RecC and RecD. All subunits contribute to DNA-binding. Interacts with RecA.</text>
</comment>
<dbReference type="Gene3D" id="1.10.3170.10">
    <property type="entry name" value="Recbcd, chain B, domain 2"/>
    <property type="match status" value="1"/>
</dbReference>
<dbReference type="GO" id="GO:0009338">
    <property type="term" value="C:exodeoxyribonuclease V complex"/>
    <property type="evidence" value="ECO:0007669"/>
    <property type="project" value="TreeGrafter"/>
</dbReference>
<dbReference type="GO" id="GO:0000287">
    <property type="term" value="F:magnesium ion binding"/>
    <property type="evidence" value="ECO:0007669"/>
    <property type="project" value="UniProtKB-UniRule"/>
</dbReference>
<evidence type="ECO:0000313" key="19">
    <source>
        <dbReference type="EMBL" id="SHE86825.1"/>
    </source>
</evidence>
<proteinExistence type="inferred from homology"/>
<dbReference type="Pfam" id="PF12705">
    <property type="entry name" value="PDDEXK_1"/>
    <property type="match status" value="1"/>
</dbReference>
<name>A0A1M4X050_9GAMM</name>
<keyword evidence="1 15" id="KW-0540">Nuclease</keyword>
<dbReference type="PANTHER" id="PTHR11070:SF23">
    <property type="entry name" value="RECBCD ENZYME SUBUNIT RECB"/>
    <property type="match status" value="1"/>
</dbReference>
<keyword evidence="3 15" id="KW-0547">Nucleotide-binding</keyword>
<keyword evidence="9 15" id="KW-0460">Magnesium</keyword>
<dbReference type="GO" id="GO:0016887">
    <property type="term" value="F:ATP hydrolysis activity"/>
    <property type="evidence" value="ECO:0007669"/>
    <property type="project" value="RHEA"/>
</dbReference>
<feature type="binding site" evidence="15">
    <location>
        <position position="1078"/>
    </location>
    <ligand>
        <name>Mg(2+)</name>
        <dbReference type="ChEBI" id="CHEBI:18420"/>
    </ligand>
</feature>
<comment type="catalytic activity">
    <reaction evidence="13 15">
        <text>Couples ATP hydrolysis with the unwinding of duplex DNA by translocating in the 3'-5' direction.</text>
        <dbReference type="EC" id="5.6.2.4"/>
    </reaction>
</comment>
<comment type="catalytic activity">
    <reaction evidence="15">
        <text>Exonucleolytic cleavage (in the presence of ATP) in either 5'- to 3'- or 3'- to 5'-direction to yield 5'-phosphooligonucleotides.</text>
        <dbReference type="EC" id="3.1.11.5"/>
    </reaction>
</comment>
<feature type="domain" description="UvrD-like helicase C-terminal" evidence="18">
    <location>
        <begin position="485"/>
        <end position="756"/>
    </location>
</feature>
<dbReference type="SUPFAM" id="SSF52540">
    <property type="entry name" value="P-loop containing nucleoside triphosphate hydrolases"/>
    <property type="match status" value="1"/>
</dbReference>
<evidence type="ECO:0000256" key="5">
    <source>
        <dbReference type="ARBA" id="ARBA00022801"/>
    </source>
</evidence>
<evidence type="ECO:0000256" key="11">
    <source>
        <dbReference type="ARBA" id="ARBA00023204"/>
    </source>
</evidence>
<dbReference type="OrthoDB" id="9810135at2"/>
<evidence type="ECO:0000256" key="14">
    <source>
        <dbReference type="ARBA" id="ARBA00048988"/>
    </source>
</evidence>
<dbReference type="HAMAP" id="MF_01485">
    <property type="entry name" value="RecB"/>
    <property type="match status" value="1"/>
</dbReference>
<dbReference type="GO" id="GO:0008854">
    <property type="term" value="F:exodeoxyribonuclease V activity"/>
    <property type="evidence" value="ECO:0007669"/>
    <property type="project" value="UniProtKB-EC"/>
</dbReference>
<evidence type="ECO:0000256" key="13">
    <source>
        <dbReference type="ARBA" id="ARBA00034617"/>
    </source>
</evidence>
<feature type="binding site" evidence="15">
    <location>
        <position position="1091"/>
    </location>
    <ligand>
        <name>Mg(2+)</name>
        <dbReference type="ChEBI" id="CHEBI:18420"/>
    </ligand>
</feature>
<dbReference type="PANTHER" id="PTHR11070">
    <property type="entry name" value="UVRD / RECB / PCRA DNA HELICASE FAMILY MEMBER"/>
    <property type="match status" value="1"/>
</dbReference>
<evidence type="ECO:0000256" key="10">
    <source>
        <dbReference type="ARBA" id="ARBA00023125"/>
    </source>
</evidence>
<organism evidence="19 20">
    <name type="scientific">Thermomonas hydrothermalis</name>
    <dbReference type="NCBI Taxonomy" id="213588"/>
    <lineage>
        <taxon>Bacteria</taxon>
        <taxon>Pseudomonadati</taxon>
        <taxon>Pseudomonadota</taxon>
        <taxon>Gammaproteobacteria</taxon>
        <taxon>Lysobacterales</taxon>
        <taxon>Lysobacteraceae</taxon>
        <taxon>Thermomonas</taxon>
    </lineage>
</organism>
<dbReference type="GO" id="GO:0005524">
    <property type="term" value="F:ATP binding"/>
    <property type="evidence" value="ECO:0007669"/>
    <property type="project" value="UniProtKB-UniRule"/>
</dbReference>
<comment type="domain">
    <text evidence="15">The C-terminal domain has nuclease activity and interacts with RecD. It interacts with RecA, facilitating its loading onto ssDNA.</text>
</comment>
<comment type="catalytic activity">
    <reaction evidence="14 15">
        <text>ATP + H2O = ADP + phosphate + H(+)</text>
        <dbReference type="Rhea" id="RHEA:13065"/>
        <dbReference type="ChEBI" id="CHEBI:15377"/>
        <dbReference type="ChEBI" id="CHEBI:15378"/>
        <dbReference type="ChEBI" id="CHEBI:30616"/>
        <dbReference type="ChEBI" id="CHEBI:43474"/>
        <dbReference type="ChEBI" id="CHEBI:456216"/>
        <dbReference type="EC" id="5.6.2.4"/>
    </reaction>
</comment>
<evidence type="ECO:0000256" key="2">
    <source>
        <dbReference type="ARBA" id="ARBA00022723"/>
    </source>
</evidence>
<sequence>MTATQDWRDLPLEPGGRSLVEASAGTGKTWTIAALYLRLLLQYGLSPRQIVVATFTNAAAAELAGRLRARLLWAQALAAGRPLAGDHQASDRIWLEARWQGEAGKQQKDEDARRLQTALAELDAAPIGTLHALCARILAEHPFAAGASFRGQRLVDAEALRRQLEEDLWRYISQGSEDDALVRLARQAGMTCQKLKDYLPVLMQPDVQLDADQDRLDLCALLKDDNLPFLTNLADWVERSRALVNQYANANARLRRDWPVLLDALAAPQEDSRVLECMASLANLASLKTVRKDALSDPGMQALAKEAGQLHEALSRHTWQLELYSQRPQRAFLAAAQRWCQQQLQARLTADGQATFDTLLTSVREALKPHPHSGQRPLADALYAAWPAALVDEFQDTDPVQFSILDAIYRESDGRPRGRLVMIGDPKQAIYRFRGGDVDAYQRASNEVPASDRLILGTNHRSSRAYVEAVNQFYAETGHALAAPGMQTQIHYQPVQPSSRRDATPLCHADGTPVQRPLVLHAGMSETLDEGAALRACAKQIAWALSEAGYRIGDARLQPGDIAVLLPNHQQIARLAALLRARAIPCAVTSPRSVFDSDCADELQLVLHAVLHADDPRALRAALATRLLGGDLATLQALAGGEGDWDAISAQFHHLHDRLLRHGPLALVAALLEQQAARLLATVVGERMLTDLRHLGELLQEAWLTCGSGERLLAWLADQREGVRGGADADASDARLQRLESDAARVQLMTLHASKGLEFGVVYLPLMWKHTGGGARGPRLLTDPHTGQKQLVLSDDGKERVKAQESQERYRMLYVALTRAIHACHVFVPAANGGSGTGKNTDAPITQLPLEKLRHLADDPSARIAWLDGWEPPAVQAGTWRAAATVVRRQARSLPMPRPLPMRHSFSTLVAGARHGIDTEAAAGDETLAEPAMTAPLESPEVVPDSALEALAEVSGIEFGNAIHAVFEHRPAGQPISQAMVLEALREYGVRPRNGDLETLAQVLAGRLQAVLETPLLDTGLRLDALRETDMRAELGFHYMLEGVSLQALRQVCATHGEPDLVPARDQPLLGLMSGKIDLVFRYDGRFHLLDYKGNRLSDPARPNLLDYAPDAIAQAMAASGYRLQALLYTLALERYLRERLGAGYQRARDLGDCWYLFIRAVGLRLPDGTPCGVWRHRFDDALLDAAQAVLGLTLQEVA</sequence>
<feature type="domain" description="UvrD-like helicase ATP-binding" evidence="17">
    <location>
        <begin position="1"/>
        <end position="463"/>
    </location>
</feature>
<dbReference type="STRING" id="213588.SAMN02745204_01300"/>
<feature type="binding site" evidence="16">
    <location>
        <begin position="22"/>
        <end position="29"/>
    </location>
    <ligand>
        <name>ATP</name>
        <dbReference type="ChEBI" id="CHEBI:30616"/>
    </ligand>
</feature>
<dbReference type="InterPro" id="IPR011335">
    <property type="entry name" value="Restrct_endonuc-II-like"/>
</dbReference>
<evidence type="ECO:0000256" key="1">
    <source>
        <dbReference type="ARBA" id="ARBA00022722"/>
    </source>
</evidence>
<dbReference type="CDD" id="cd22352">
    <property type="entry name" value="RecB_C-like"/>
    <property type="match status" value="1"/>
</dbReference>
<keyword evidence="12 15" id="KW-0413">Isomerase</keyword>
<keyword evidence="10 15" id="KW-0238">DNA-binding</keyword>
<dbReference type="InterPro" id="IPR000212">
    <property type="entry name" value="DNA_helicase_UvrD/REP"/>
</dbReference>
<comment type="miscellaneous">
    <text evidence="15">In the RecBCD complex, RecB has a slow 3'-5' helicase, an exonuclease activity and loads RecA onto ssDNA, RecD has a fast 5'-3' helicase activity, while RecC stimulates the ATPase and processivity of the RecB helicase and contributes to recognition of the Chi site.</text>
</comment>
<keyword evidence="8 15" id="KW-0067">ATP-binding</keyword>
<dbReference type="InterPro" id="IPR014016">
    <property type="entry name" value="UvrD-like_ATP-bd"/>
</dbReference>
<comment type="function">
    <text evidence="15">A helicase/nuclease that prepares dsDNA breaks (DSB) for recombinational DNA repair. Binds to DSBs and unwinds DNA via a highly rapid and processive ATP-dependent bidirectional helicase activity. Unwinds dsDNA until it encounters a Chi (crossover hotspot instigator) sequence from the 3' direction. Cuts ssDNA a few nucleotides 3' to the Chi site. The properties and activities of the enzyme are changed at Chi. The Chi-altered holoenzyme produces a long 3'-ssDNA overhang and facilitates RecA-binding to the ssDNA for homologous DNA recombination and repair. Holoenzyme degrades any linearized DNA that is unable to undergo homologous recombination. In the holoenzyme this subunit contributes ATPase, 3'-5' helicase, exonuclease activity and loads RecA onto ssDNA.</text>
</comment>
<dbReference type="Proteomes" id="UP000242857">
    <property type="component" value="Unassembled WGS sequence"/>
</dbReference>
<feature type="region of interest" description="Nuclease activity, interacts with RecD and RecA" evidence="15">
    <location>
        <begin position="905"/>
        <end position="1199"/>
    </location>
</feature>
<comment type="domain">
    <text evidence="15">The N-terminal DNA-binding domain is a ssDNA-dependent ATPase and has ATP-dependent 3'-5' helicase function. This domain interacts with RecC.</text>
</comment>
<dbReference type="GO" id="GO:0005829">
    <property type="term" value="C:cytosol"/>
    <property type="evidence" value="ECO:0007669"/>
    <property type="project" value="TreeGrafter"/>
</dbReference>
<protein>
    <recommendedName>
        <fullName evidence="15">RecBCD enzyme subunit RecB</fullName>
        <ecNumber evidence="15">3.1.11.5</ecNumber>
        <ecNumber evidence="15">5.6.2.4</ecNumber>
    </recommendedName>
    <alternativeName>
        <fullName evidence="15">DNA 3'-5' helicase subunit RecB</fullName>
    </alternativeName>
    <alternativeName>
        <fullName evidence="15">Exonuclease V subunit RecB</fullName>
        <shortName evidence="15">ExoV subunit RecB</shortName>
    </alternativeName>
    <alternativeName>
        <fullName evidence="15">Helicase/nuclease RecBCD subunit RecB</fullName>
    </alternativeName>
</protein>
<dbReference type="GO" id="GO:0043138">
    <property type="term" value="F:3'-5' DNA helicase activity"/>
    <property type="evidence" value="ECO:0007669"/>
    <property type="project" value="UniProtKB-UniRule"/>
</dbReference>
<dbReference type="Pfam" id="PF13361">
    <property type="entry name" value="UvrD_C"/>
    <property type="match status" value="1"/>
</dbReference>
<dbReference type="AlphaFoldDB" id="A0A1M4X050"/>
<comment type="cofactor">
    <cofactor evidence="15">
        <name>Mg(2+)</name>
        <dbReference type="ChEBI" id="CHEBI:18420"/>
    </cofactor>
    <text evidence="15">Binds 1 Mg(2+) ion per subunit.</text>
</comment>
<feature type="region of interest" description="DNA-binding and helicase activity, interacts with RecC" evidence="15">
    <location>
        <begin position="1"/>
        <end position="882"/>
    </location>
</feature>
<dbReference type="InterPro" id="IPR011604">
    <property type="entry name" value="PDDEXK-like_dom_sf"/>
</dbReference>
<evidence type="ECO:0000256" key="16">
    <source>
        <dbReference type="PROSITE-ProRule" id="PRU00560"/>
    </source>
</evidence>
<keyword evidence="20" id="KW-1185">Reference proteome</keyword>
<dbReference type="Pfam" id="PF00580">
    <property type="entry name" value="UvrD-helicase"/>
    <property type="match status" value="1"/>
</dbReference>
<feature type="binding site" evidence="15">
    <location>
        <position position="964"/>
    </location>
    <ligand>
        <name>Mg(2+)</name>
        <dbReference type="ChEBI" id="CHEBI:18420"/>
    </ligand>
</feature>
<comment type="similarity">
    <text evidence="15">Belongs to the helicase family. UvrD subfamily.</text>
</comment>
<dbReference type="GO" id="GO:0003677">
    <property type="term" value="F:DNA binding"/>
    <property type="evidence" value="ECO:0007669"/>
    <property type="project" value="UniProtKB-UniRule"/>
</dbReference>
<evidence type="ECO:0000256" key="4">
    <source>
        <dbReference type="ARBA" id="ARBA00022763"/>
    </source>
</evidence>
<keyword evidence="11 15" id="KW-0234">DNA repair</keyword>
<accession>A0A1M4X050</accession>
<evidence type="ECO:0000256" key="8">
    <source>
        <dbReference type="ARBA" id="ARBA00022840"/>
    </source>
</evidence>
<dbReference type="Gene3D" id="1.10.486.10">
    <property type="entry name" value="PCRA, domain 4"/>
    <property type="match status" value="1"/>
</dbReference>
<keyword evidence="5 15" id="KW-0378">Hydrolase</keyword>
<dbReference type="Gene3D" id="3.90.320.10">
    <property type="match status" value="1"/>
</dbReference>
<evidence type="ECO:0000256" key="6">
    <source>
        <dbReference type="ARBA" id="ARBA00022806"/>
    </source>
</evidence>
<evidence type="ECO:0000313" key="20">
    <source>
        <dbReference type="Proteomes" id="UP000242857"/>
    </source>
</evidence>
<dbReference type="Gene3D" id="3.40.50.300">
    <property type="entry name" value="P-loop containing nucleotide triphosphate hydrolases"/>
    <property type="match status" value="2"/>
</dbReference>
<reference evidence="20" key="1">
    <citation type="submission" date="2016-11" db="EMBL/GenBank/DDBJ databases">
        <authorList>
            <person name="Varghese N."/>
            <person name="Submissions S."/>
        </authorList>
    </citation>
    <scope>NUCLEOTIDE SEQUENCE [LARGE SCALE GENOMIC DNA]</scope>
    <source>
        <strain evidence="20">DSM 14834</strain>
    </source>
</reference>
<evidence type="ECO:0000256" key="9">
    <source>
        <dbReference type="ARBA" id="ARBA00022842"/>
    </source>
</evidence>
<dbReference type="GO" id="GO:0000724">
    <property type="term" value="P:double-strand break repair via homologous recombination"/>
    <property type="evidence" value="ECO:0007669"/>
    <property type="project" value="UniProtKB-UniRule"/>
</dbReference>
<dbReference type="EC" id="3.1.11.5" evidence="15"/>
<feature type="active site" description="For nuclease activity" evidence="15">
    <location>
        <position position="1091"/>
    </location>
</feature>
<dbReference type="InterPro" id="IPR027417">
    <property type="entry name" value="P-loop_NTPase"/>
</dbReference>
<gene>
    <name evidence="15" type="primary">recB</name>
    <name evidence="19" type="ORF">SAMN02745204_01300</name>
</gene>
<dbReference type="PROSITE" id="PS51198">
    <property type="entry name" value="UVRD_HELICASE_ATP_BIND"/>
    <property type="match status" value="1"/>
</dbReference>
<evidence type="ECO:0000256" key="12">
    <source>
        <dbReference type="ARBA" id="ARBA00023235"/>
    </source>
</evidence>
<evidence type="ECO:0000256" key="15">
    <source>
        <dbReference type="HAMAP-Rule" id="MF_01485"/>
    </source>
</evidence>
<keyword evidence="4 15" id="KW-0227">DNA damage</keyword>
<dbReference type="EMBL" id="FQUK01000018">
    <property type="protein sequence ID" value="SHE86825.1"/>
    <property type="molecule type" value="Genomic_DNA"/>
</dbReference>
<evidence type="ECO:0000259" key="18">
    <source>
        <dbReference type="PROSITE" id="PS51217"/>
    </source>
</evidence>
<dbReference type="SUPFAM" id="SSF52980">
    <property type="entry name" value="Restriction endonuclease-like"/>
    <property type="match status" value="1"/>
</dbReference>
<evidence type="ECO:0000256" key="7">
    <source>
        <dbReference type="ARBA" id="ARBA00022839"/>
    </source>
</evidence>